<dbReference type="InterPro" id="IPR036322">
    <property type="entry name" value="WD40_repeat_dom_sf"/>
</dbReference>
<sequence length="1577" mass="176371">MFLSYANFCCFATRQGNVISCGQNRHLRRGVKGVAEQRGRPTAPRGTAVVMSHLVSAPTIDAIRSPERWHDAWKSLYERTIKKDQIVLSRDVKSPLNSSTFKGRLLLCVRTLPRLSAIKKALKRSTRSKRCRSSVIGLGDLGKGTQPSDDSSLEYQRPNPTIWAVENSVVVKVTVMDALSGETIMQITEPKRDLLVTSLMHAPFRGLINRQSEVIPIQTPRQLLRVRETALINTDYVWVGFSDGSIRLFPADPQRVQEWDRSAMLAKEELADLVFELPKYHKAAVIAITRSPCHEDDDITDVSVVNRLSHCIHALTAATASVSHDGREHLSLICTASEDSCIAVWDMQKIYRTMEEIRLLSCKKKTLELNDYGWWSTSFRGDAVTFLMNSSKKARCTVRSTCTMVKVRPLFKLKGDVGGLRTLNWITTVVTTENYKKERDIVAMTRDPKETSASKLIRHRRAVQNTTRWEKREEHRFMLRLSEREMREVEKELEQLMPPLATEPIQKRRINLIVAGDVHGSVHLWDLDEELECWQPCASASIASSPARSPSPISRASEDNATSFNFRATPSRRHERRSSALSSCVGTPYRSAERECLRLNRCAASVEPYTRIGVDPQFKRSTNGPSTATGCSSTRLVPKAKRHEKSKRATARSASPTSGKKMKTVSRRTATSATRERRPCSGRLSTIPSSVPSFSVSHSARQLTLVSPRSPCPGGGSNTPYAQRKLKRKPTPVSPRVGSSTREALKDPSGSSPAIRGRRRSTIMVENSLTLTSAKSKRRSTNHETARLKMASKSGVNDAEAMSGCRMRTLSNGSVRTGRRKHSARSGKCTGRSNGVENAEPEENEVSPRVSSARRRVTPIRRPSATLGEMSPSPSRRERTSIGCGAENRLPKEQYARKAKLSKRLIDGGTVTGIAADLPSTITITMRRLPDPPEPHYSLLEQPTEEEMRRRILANTFDTLTTECALFHAFQRLQFYVSVEGTVMNMKCIPNVVGEVKRPKSLSDNTLVDGYSNPVSGLKFNIVFQRHILEKHSQPIVLMFNDQARHHLYVARNDGMLSLISTETNTIVTRVPHPSANVALGPPKLTEWKREQVAMAMASGKPLHLEIHRECKKFPPGHFVNFTPISVQQQFQLLQVFRLYTDGHSSDVPSGSGMVERSFLVALDNRQRVDKNVRAREANLSKLLQTMRRCRENAISVRTAQRDNFNLLYGAASERLGRLVGQCATPNVLQVLWRAFRAWKLHNDLYPRKHILRGVRQRSIQQLARVAEAMSVSSVTVRIGEYFGKWLLAVCARRTRYGNGQLIRALGMGSCLAATAHQVAFLTNFNFLRGVWSLWRSAVSRSQEAESVGIVSNHKMSPIVASGSTLTFGPRAKRNSPHRSVSKPRGAARDTIFNDFYSIITAANSLRSMLIHFRFDEEADSVLDIDELWIDSIEAAASEVESNVAQHLKLAVFKMTLLPLLEGVVATAQELLPHSCDAPVSEEVRSMIRGCLLCLDYICADPEDLVDVEGLVGGDSITGRHSGKRHALTDVGEELQMEHEVRELFDLAMDDEDFQPQIEAISGKREVVERFFVQYNS</sequence>
<feature type="compositionally biased region" description="Low complexity" evidence="1">
    <location>
        <begin position="542"/>
        <end position="555"/>
    </location>
</feature>
<feature type="region of interest" description="Disordered" evidence="1">
    <location>
        <begin position="542"/>
        <end position="581"/>
    </location>
</feature>
<feature type="compositionally biased region" description="Polar residues" evidence="1">
    <location>
        <begin position="764"/>
        <end position="774"/>
    </location>
</feature>
<dbReference type="InterPro" id="IPR015943">
    <property type="entry name" value="WD40/YVTN_repeat-like_dom_sf"/>
</dbReference>
<gene>
    <name evidence="2" type="ORF">TVY486_1005950</name>
</gene>
<feature type="compositionally biased region" description="Low complexity" evidence="1">
    <location>
        <begin position="685"/>
        <end position="699"/>
    </location>
</feature>
<reference evidence="2" key="1">
    <citation type="journal article" date="2012" name="Proc. Natl. Acad. Sci. U.S.A.">
        <title>Antigenic diversity is generated by distinct evolutionary mechanisms in African trypanosome species.</title>
        <authorList>
            <person name="Jackson A.P."/>
            <person name="Berry A."/>
            <person name="Aslett M."/>
            <person name="Allison H.C."/>
            <person name="Burton P."/>
            <person name="Vavrova-Anderson J."/>
            <person name="Brown R."/>
            <person name="Browne H."/>
            <person name="Corton N."/>
            <person name="Hauser H."/>
            <person name="Gamble J."/>
            <person name="Gilderthorp R."/>
            <person name="Marcello L."/>
            <person name="McQuillan J."/>
            <person name="Otto T.D."/>
            <person name="Quail M.A."/>
            <person name="Sanders M.J."/>
            <person name="van Tonder A."/>
            <person name="Ginger M.L."/>
            <person name="Field M.C."/>
            <person name="Barry J.D."/>
            <person name="Hertz-Fowler C."/>
            <person name="Berriman M."/>
        </authorList>
    </citation>
    <scope>NUCLEOTIDE SEQUENCE</scope>
    <source>
        <strain evidence="2">Y486</strain>
    </source>
</reference>
<proteinExistence type="predicted"/>
<feature type="compositionally biased region" description="Polar residues" evidence="1">
    <location>
        <begin position="559"/>
        <end position="568"/>
    </location>
</feature>
<protein>
    <submittedName>
        <fullName evidence="2">Uncharacterized protein</fullName>
    </submittedName>
</protein>
<dbReference type="VEuPathDB" id="TriTrypDB:TvY486_1005950"/>
<feature type="compositionally biased region" description="Basic residues" evidence="1">
    <location>
        <begin position="638"/>
        <end position="650"/>
    </location>
</feature>
<name>G0U6P0_TRYVY</name>
<organism evidence="2">
    <name type="scientific">Trypanosoma vivax (strain Y486)</name>
    <dbReference type="NCBI Taxonomy" id="1055687"/>
    <lineage>
        <taxon>Eukaryota</taxon>
        <taxon>Discoba</taxon>
        <taxon>Euglenozoa</taxon>
        <taxon>Kinetoplastea</taxon>
        <taxon>Metakinetoplastina</taxon>
        <taxon>Trypanosomatida</taxon>
        <taxon>Trypanosomatidae</taxon>
        <taxon>Trypanosoma</taxon>
        <taxon>Duttonella</taxon>
    </lineage>
</organism>
<feature type="region of interest" description="Disordered" evidence="1">
    <location>
        <begin position="616"/>
        <end position="881"/>
    </location>
</feature>
<dbReference type="SUPFAM" id="SSF50978">
    <property type="entry name" value="WD40 repeat-like"/>
    <property type="match status" value="1"/>
</dbReference>
<dbReference type="EMBL" id="HE573026">
    <property type="protein sequence ID" value="CCC51544.1"/>
    <property type="molecule type" value="Genomic_DNA"/>
</dbReference>
<evidence type="ECO:0000256" key="1">
    <source>
        <dbReference type="SAM" id="MobiDB-lite"/>
    </source>
</evidence>
<evidence type="ECO:0000313" key="2">
    <source>
        <dbReference type="EMBL" id="CCC51544.1"/>
    </source>
</evidence>
<dbReference type="Gene3D" id="2.130.10.10">
    <property type="entry name" value="YVTN repeat-like/Quinoprotein amine dehydrogenase"/>
    <property type="match status" value="1"/>
</dbReference>
<accession>G0U6P0</accession>
<feature type="compositionally biased region" description="Polar residues" evidence="1">
    <location>
        <begin position="619"/>
        <end position="635"/>
    </location>
</feature>